<feature type="domain" description="Fimbrial-type adhesion" evidence="1">
    <location>
        <begin position="191"/>
        <end position="321"/>
    </location>
</feature>
<name>A0A9J9KWT1_ENT38</name>
<dbReference type="GO" id="GO:0007155">
    <property type="term" value="P:cell adhesion"/>
    <property type="evidence" value="ECO:0007669"/>
    <property type="project" value="InterPro"/>
</dbReference>
<evidence type="ECO:0000313" key="2">
    <source>
        <dbReference type="EMBL" id="ABP59097.1"/>
    </source>
</evidence>
<dbReference type="KEGG" id="ent:Ent638_0409"/>
<dbReference type="InterPro" id="IPR008966">
    <property type="entry name" value="Adhesion_dom_sf"/>
</dbReference>
<keyword evidence="3" id="KW-1185">Reference proteome</keyword>
<dbReference type="InterPro" id="IPR036937">
    <property type="entry name" value="Adhesion_dom_fimbrial_sf"/>
</dbReference>
<dbReference type="RefSeq" id="WP_012015822.1">
    <property type="nucleotide sequence ID" value="NC_009436.1"/>
</dbReference>
<dbReference type="Proteomes" id="UP000000230">
    <property type="component" value="Chromosome"/>
</dbReference>
<dbReference type="Gene3D" id="2.60.40.1090">
    <property type="entry name" value="Fimbrial-type adhesion domain"/>
    <property type="match status" value="1"/>
</dbReference>
<dbReference type="InterPro" id="IPR000259">
    <property type="entry name" value="Adhesion_dom_fimbrial"/>
</dbReference>
<accession>A0A9J9KWT1</accession>
<dbReference type="EMBL" id="CP000653">
    <property type="protein sequence ID" value="ABP59097.1"/>
    <property type="molecule type" value="Genomic_DNA"/>
</dbReference>
<sequence>MFLINTGKNEKIYFSERITMLEKILLIMAATLFISGGANANITGAHSISDFANGSYNQCPPNSSGDNAFSYPVTEYIIPGRCTLSSNNYVPVSGYYTVVMIVYLSDGQKPSYSTNPVYIDGMKSINEQQIMATGGASGTVSIPGEGSIFTCYYLVDSNQQYYFITGDGVHYYGACSTGYTPLPPTPPTPTTSCIINDGSALSVSLGTLNRDEIPTVPDSGSAISKTISVVCTGGTVTANMQLNYTPISVGSNQAVKTSANGVGAAIFYSNKVLAPADVTPVNFLEGSNTLTLGFQAVRDSTVALKDIPTGAFTANAVLVMTQQ</sequence>
<protein>
    <submittedName>
        <fullName evidence="2">Fimbrial protein</fullName>
    </submittedName>
</protein>
<gene>
    <name evidence="2" type="ordered locus">Ent638_0409</name>
</gene>
<dbReference type="AlphaFoldDB" id="A0A9J9KWT1"/>
<dbReference type="GO" id="GO:0009289">
    <property type="term" value="C:pilus"/>
    <property type="evidence" value="ECO:0007669"/>
    <property type="project" value="InterPro"/>
</dbReference>
<reference evidence="3" key="1">
    <citation type="journal article" date="2010" name="PLoS Genet.">
        <title>Genome sequence of the plant growth promoting endophytic bacterium Enterobacter sp. 638.</title>
        <authorList>
            <person name="Taghavi S."/>
            <person name="van der Lelie D."/>
            <person name="Hoffman A."/>
            <person name="Zhang Y.B."/>
            <person name="Walla M.D."/>
            <person name="Vangronsveld J."/>
            <person name="Newman L."/>
            <person name="Monchy S."/>
        </authorList>
    </citation>
    <scope>NUCLEOTIDE SEQUENCE [LARGE SCALE GENOMIC DNA]</scope>
    <source>
        <strain evidence="3">638</strain>
    </source>
</reference>
<dbReference type="Pfam" id="PF00419">
    <property type="entry name" value="Fimbrial"/>
    <property type="match status" value="1"/>
</dbReference>
<proteinExistence type="predicted"/>
<evidence type="ECO:0000313" key="3">
    <source>
        <dbReference type="Proteomes" id="UP000000230"/>
    </source>
</evidence>
<evidence type="ECO:0000259" key="1">
    <source>
        <dbReference type="Pfam" id="PF00419"/>
    </source>
</evidence>
<dbReference type="SUPFAM" id="SSF49401">
    <property type="entry name" value="Bacterial adhesins"/>
    <property type="match status" value="1"/>
</dbReference>
<organism evidence="2 3">
    <name type="scientific">Enterobacter sp. (strain 638)</name>
    <dbReference type="NCBI Taxonomy" id="399742"/>
    <lineage>
        <taxon>Bacteria</taxon>
        <taxon>Pseudomonadati</taxon>
        <taxon>Pseudomonadota</taxon>
        <taxon>Gammaproteobacteria</taxon>
        <taxon>Enterobacterales</taxon>
        <taxon>Enterobacteriaceae</taxon>
        <taxon>Enterobacter</taxon>
    </lineage>
</organism>